<evidence type="ECO:0000313" key="2">
    <source>
        <dbReference type="Proteomes" id="UP000691718"/>
    </source>
</evidence>
<reference evidence="1" key="1">
    <citation type="submission" date="2021-04" db="EMBL/GenBank/DDBJ databases">
        <authorList>
            <person name="Tunstrom K."/>
        </authorList>
    </citation>
    <scope>NUCLEOTIDE SEQUENCE</scope>
</reference>
<proteinExistence type="predicted"/>
<evidence type="ECO:0000313" key="1">
    <source>
        <dbReference type="EMBL" id="CAG4952482.1"/>
    </source>
</evidence>
<dbReference type="Proteomes" id="UP000691718">
    <property type="component" value="Unassembled WGS sequence"/>
</dbReference>
<comment type="caution">
    <text evidence="1">The sequence shown here is derived from an EMBL/GenBank/DDBJ whole genome shotgun (WGS) entry which is preliminary data.</text>
</comment>
<accession>A0A8S3WCN4</accession>
<protein>
    <submittedName>
        <fullName evidence="1">(apollo) hypothetical protein</fullName>
    </submittedName>
</protein>
<organism evidence="1 2">
    <name type="scientific">Parnassius apollo</name>
    <name type="common">Apollo butterfly</name>
    <name type="synonym">Papilio apollo</name>
    <dbReference type="NCBI Taxonomy" id="110799"/>
    <lineage>
        <taxon>Eukaryota</taxon>
        <taxon>Metazoa</taxon>
        <taxon>Ecdysozoa</taxon>
        <taxon>Arthropoda</taxon>
        <taxon>Hexapoda</taxon>
        <taxon>Insecta</taxon>
        <taxon>Pterygota</taxon>
        <taxon>Neoptera</taxon>
        <taxon>Endopterygota</taxon>
        <taxon>Lepidoptera</taxon>
        <taxon>Glossata</taxon>
        <taxon>Ditrysia</taxon>
        <taxon>Papilionoidea</taxon>
        <taxon>Papilionidae</taxon>
        <taxon>Parnassiinae</taxon>
        <taxon>Parnassini</taxon>
        <taxon>Parnassius</taxon>
        <taxon>Parnassius</taxon>
    </lineage>
</organism>
<name>A0A8S3WCN4_PARAO</name>
<keyword evidence="2" id="KW-1185">Reference proteome</keyword>
<gene>
    <name evidence="1" type="ORF">PAPOLLO_LOCUS4620</name>
</gene>
<dbReference type="AlphaFoldDB" id="A0A8S3WCN4"/>
<dbReference type="EMBL" id="CAJQZP010000287">
    <property type="protein sequence ID" value="CAG4952482.1"/>
    <property type="molecule type" value="Genomic_DNA"/>
</dbReference>
<sequence>MSGKEGNLNERDIEDYLSKLEGGWLSEDGLDDQDSDDENRDADEVIRVMQEENKMMTWMKLLTLILLL</sequence>